<evidence type="ECO:0000313" key="4">
    <source>
        <dbReference type="Proteomes" id="UP000247781"/>
    </source>
</evidence>
<dbReference type="GO" id="GO:0016757">
    <property type="term" value="F:glycosyltransferase activity"/>
    <property type="evidence" value="ECO:0007669"/>
    <property type="project" value="UniProtKB-KW"/>
</dbReference>
<dbReference type="Proteomes" id="UP000247781">
    <property type="component" value="Unassembled WGS sequence"/>
</dbReference>
<dbReference type="AlphaFoldDB" id="A0A318HEN7"/>
<reference evidence="3 4" key="2">
    <citation type="submission" date="2018-06" db="EMBL/GenBank/DDBJ databases">
        <title>Sequencing of bacterial isolates from soil warming experiment in Harvard Forest, Massachusetts, USA.</title>
        <authorList>
            <person name="Deangelis K.PhD."/>
        </authorList>
    </citation>
    <scope>NUCLEOTIDE SEQUENCE [LARGE SCALE GENOMIC DNA]</scope>
    <source>
        <strain evidence="3 4">GAS496</strain>
    </source>
</reference>
<keyword evidence="1" id="KW-0328">Glycosyltransferase</keyword>
<comment type="caution">
    <text evidence="3">The sequence shown here is derived from an EMBL/GenBank/DDBJ whole genome shotgun (WGS) entry which is preliminary data.</text>
</comment>
<dbReference type="SUPFAM" id="SSF53756">
    <property type="entry name" value="UDP-Glycosyltransferase/glycogen phosphorylase"/>
    <property type="match status" value="1"/>
</dbReference>
<name>A0A318HEN7_9MYCO</name>
<gene>
    <name evidence="3" type="ORF">C8E89_111116</name>
</gene>
<dbReference type="EMBL" id="QJJU01000011">
    <property type="protein sequence ID" value="PXX07332.1"/>
    <property type="molecule type" value="Genomic_DNA"/>
</dbReference>
<keyword evidence="2 3" id="KW-0808">Transferase</keyword>
<evidence type="ECO:0000256" key="1">
    <source>
        <dbReference type="ARBA" id="ARBA00022676"/>
    </source>
</evidence>
<keyword evidence="4" id="KW-1185">Reference proteome</keyword>
<dbReference type="Gene3D" id="3.40.50.2000">
    <property type="entry name" value="Glycogen Phosphorylase B"/>
    <property type="match status" value="1"/>
</dbReference>
<dbReference type="PANTHER" id="PTHR12526">
    <property type="entry name" value="GLYCOSYLTRANSFERASE"/>
    <property type="match status" value="1"/>
</dbReference>
<organism evidence="3 4">
    <name type="scientific">Mycolicibacterium moriokaense</name>
    <dbReference type="NCBI Taxonomy" id="39691"/>
    <lineage>
        <taxon>Bacteria</taxon>
        <taxon>Bacillati</taxon>
        <taxon>Actinomycetota</taxon>
        <taxon>Actinomycetes</taxon>
        <taxon>Mycobacteriales</taxon>
        <taxon>Mycobacteriaceae</taxon>
        <taxon>Mycolicibacterium</taxon>
    </lineage>
</organism>
<sequence>MGPFNDPSEAEELAEAFTAVRRRCAAQLVLFGTGPQRTTIVRRAFAHGVGADVHPLRNFPAGRWSDIVAAADVVVPSTTSGSVSLLDVLSACRPVVASINPTTMQLVVPTSAGLVYRPGDVHGMAAALERLLTSPALWHGMACRAREVARRHPLLMRLQQPTDRSNHA</sequence>
<dbReference type="Pfam" id="PF13692">
    <property type="entry name" value="Glyco_trans_1_4"/>
    <property type="match status" value="1"/>
</dbReference>
<proteinExistence type="predicted"/>
<dbReference type="PANTHER" id="PTHR12526:SF510">
    <property type="entry name" value="D-INOSITOL 3-PHOSPHATE GLYCOSYLTRANSFERASE"/>
    <property type="match status" value="1"/>
</dbReference>
<protein>
    <submittedName>
        <fullName evidence="3">Glycosyl transferase family 1</fullName>
    </submittedName>
</protein>
<reference evidence="4" key="1">
    <citation type="submission" date="2018-05" db="EMBL/GenBank/DDBJ databases">
        <authorList>
            <person name="Deangelis K."/>
            <person name="Huntemann M."/>
            <person name="Clum A."/>
            <person name="Pillay M."/>
            <person name="Palaniappan K."/>
            <person name="Varghese N."/>
            <person name="Mikhailova N."/>
            <person name="Stamatis D."/>
            <person name="Reddy T."/>
            <person name="Daum C."/>
            <person name="Shapiro N."/>
            <person name="Ivanova N."/>
            <person name="Kyrpides N."/>
            <person name="Woyke T."/>
        </authorList>
    </citation>
    <scope>NUCLEOTIDE SEQUENCE [LARGE SCALE GENOMIC DNA]</scope>
    <source>
        <strain evidence="4">GAS496</strain>
    </source>
</reference>
<accession>A0A318HEN7</accession>
<evidence type="ECO:0000313" key="3">
    <source>
        <dbReference type="EMBL" id="PXX07332.1"/>
    </source>
</evidence>
<evidence type="ECO:0000256" key="2">
    <source>
        <dbReference type="ARBA" id="ARBA00022679"/>
    </source>
</evidence>